<keyword evidence="1" id="KW-0472">Membrane</keyword>
<gene>
    <name evidence="2" type="ORF">ET418_13595</name>
</gene>
<dbReference type="EMBL" id="SRSD01000008">
    <property type="protein sequence ID" value="KAA0889802.1"/>
    <property type="molecule type" value="Genomic_DNA"/>
</dbReference>
<evidence type="ECO:0000313" key="2">
    <source>
        <dbReference type="EMBL" id="KAA0889802.1"/>
    </source>
</evidence>
<name>A0A5A9X9A8_9BACT</name>
<evidence type="ECO:0000313" key="3">
    <source>
        <dbReference type="Proteomes" id="UP000324298"/>
    </source>
</evidence>
<accession>A0A5A9X9A8</accession>
<reference evidence="2 3" key="1">
    <citation type="submission" date="2019-04" db="EMBL/GenBank/DDBJ databases">
        <title>Geobacter ruber sp. nov., ferric-reducing bacteria isolated from paddy soil.</title>
        <authorList>
            <person name="Xu Z."/>
            <person name="Masuda Y."/>
            <person name="Itoh H."/>
            <person name="Senoo K."/>
        </authorList>
    </citation>
    <scope>NUCLEOTIDE SEQUENCE [LARGE SCALE GENOMIC DNA]</scope>
    <source>
        <strain evidence="2 3">Red88</strain>
    </source>
</reference>
<dbReference type="RefSeq" id="WP_149308389.1">
    <property type="nucleotide sequence ID" value="NZ_SRSD01000008.1"/>
</dbReference>
<keyword evidence="3" id="KW-1185">Reference proteome</keyword>
<protein>
    <submittedName>
        <fullName evidence="2">Uncharacterized protein</fullName>
    </submittedName>
</protein>
<keyword evidence="1" id="KW-0812">Transmembrane</keyword>
<dbReference type="AlphaFoldDB" id="A0A5A9X9A8"/>
<proteinExistence type="predicted"/>
<sequence length="175" mass="19966">MIEFVVNFISINAATLISLLALGISVKSYSVSHRTIKLSEKTAENAKKLKAFEQRAEILEIHDKKNAKLGTLQLIYAEQFSVLTNNPYLPKKHPKELERIRNNIECNRNASSSEVRKFLEALDESSDTADNTKLLADAKRFLIAIEEEIVKEDRWLKTLKEELKTFPHPGSKIRS</sequence>
<feature type="transmembrane region" description="Helical" evidence="1">
    <location>
        <begin position="6"/>
        <end position="26"/>
    </location>
</feature>
<keyword evidence="1" id="KW-1133">Transmembrane helix</keyword>
<evidence type="ECO:0000256" key="1">
    <source>
        <dbReference type="SAM" id="Phobius"/>
    </source>
</evidence>
<comment type="caution">
    <text evidence="2">The sequence shown here is derived from an EMBL/GenBank/DDBJ whole genome shotgun (WGS) entry which is preliminary data.</text>
</comment>
<organism evidence="2 3">
    <name type="scientific">Oryzomonas rubra</name>
    <dbReference type="NCBI Taxonomy" id="2509454"/>
    <lineage>
        <taxon>Bacteria</taxon>
        <taxon>Pseudomonadati</taxon>
        <taxon>Thermodesulfobacteriota</taxon>
        <taxon>Desulfuromonadia</taxon>
        <taxon>Geobacterales</taxon>
        <taxon>Geobacteraceae</taxon>
        <taxon>Oryzomonas</taxon>
    </lineage>
</organism>
<dbReference type="Proteomes" id="UP000324298">
    <property type="component" value="Unassembled WGS sequence"/>
</dbReference>